<dbReference type="RefSeq" id="XP_040764293.1">
    <property type="nucleotide sequence ID" value="XM_040907060.1"/>
</dbReference>
<dbReference type="InterPro" id="IPR019419">
    <property type="entry name" value="AIM19"/>
</dbReference>
<dbReference type="PANTHER" id="PTHR28177">
    <property type="entry name" value="ALTERED INHERITANCE OF MITOCHONDRIA PROTEIN 19, MITOCHONDRIAL"/>
    <property type="match status" value="1"/>
</dbReference>
<evidence type="ECO:0000313" key="1">
    <source>
        <dbReference type="EMBL" id="KZT06553.1"/>
    </source>
</evidence>
<evidence type="ECO:0000313" key="2">
    <source>
        <dbReference type="Proteomes" id="UP000076871"/>
    </source>
</evidence>
<dbReference type="InParanoid" id="A0A165E9U9"/>
<dbReference type="AlphaFoldDB" id="A0A165E9U9"/>
<protein>
    <submittedName>
        <fullName evidence="1">Uncharacterized protein</fullName>
    </submittedName>
</protein>
<dbReference type="STRING" id="1314785.A0A165E9U9"/>
<sequence>MSSVTPQDTVKNATTYASLVRPYSQSPKPVWGLASLFFTSLLVPPRPEIPPLLLRACFGAIFTGAGHVLSCGDARNGSGITTAWSLTYLLINLRKSLTPPRHPVSLALSGATLASAAIYGTEYFVLQKDEERQ</sequence>
<dbReference type="Proteomes" id="UP000076871">
    <property type="component" value="Unassembled WGS sequence"/>
</dbReference>
<organism evidence="1 2">
    <name type="scientific">Laetiporus sulphureus 93-53</name>
    <dbReference type="NCBI Taxonomy" id="1314785"/>
    <lineage>
        <taxon>Eukaryota</taxon>
        <taxon>Fungi</taxon>
        <taxon>Dikarya</taxon>
        <taxon>Basidiomycota</taxon>
        <taxon>Agaricomycotina</taxon>
        <taxon>Agaricomycetes</taxon>
        <taxon>Polyporales</taxon>
        <taxon>Laetiporus</taxon>
    </lineage>
</organism>
<dbReference type="Pfam" id="PF10315">
    <property type="entry name" value="Aim19"/>
    <property type="match status" value="1"/>
</dbReference>
<name>A0A165E9U9_9APHY</name>
<dbReference type="OrthoDB" id="5554402at2759"/>
<proteinExistence type="predicted"/>
<dbReference type="GO" id="GO:0005739">
    <property type="term" value="C:mitochondrion"/>
    <property type="evidence" value="ECO:0007669"/>
    <property type="project" value="TreeGrafter"/>
</dbReference>
<dbReference type="EMBL" id="KV427624">
    <property type="protein sequence ID" value="KZT06553.1"/>
    <property type="molecule type" value="Genomic_DNA"/>
</dbReference>
<dbReference type="PANTHER" id="PTHR28177:SF1">
    <property type="entry name" value="ALTERED INHERITANCE OF MITOCHONDRIA PROTEIN 19, MITOCHONDRIAL"/>
    <property type="match status" value="1"/>
</dbReference>
<dbReference type="FunCoup" id="A0A165E9U9">
    <property type="interactions" value="162"/>
</dbReference>
<gene>
    <name evidence="1" type="ORF">LAESUDRAFT_714280</name>
</gene>
<accession>A0A165E9U9</accession>
<reference evidence="1 2" key="1">
    <citation type="journal article" date="2016" name="Mol. Biol. Evol.">
        <title>Comparative Genomics of Early-Diverging Mushroom-Forming Fungi Provides Insights into the Origins of Lignocellulose Decay Capabilities.</title>
        <authorList>
            <person name="Nagy L.G."/>
            <person name="Riley R."/>
            <person name="Tritt A."/>
            <person name="Adam C."/>
            <person name="Daum C."/>
            <person name="Floudas D."/>
            <person name="Sun H."/>
            <person name="Yadav J.S."/>
            <person name="Pangilinan J."/>
            <person name="Larsson K.H."/>
            <person name="Matsuura K."/>
            <person name="Barry K."/>
            <person name="Labutti K."/>
            <person name="Kuo R."/>
            <person name="Ohm R.A."/>
            <person name="Bhattacharya S.S."/>
            <person name="Shirouzu T."/>
            <person name="Yoshinaga Y."/>
            <person name="Martin F.M."/>
            <person name="Grigoriev I.V."/>
            <person name="Hibbett D.S."/>
        </authorList>
    </citation>
    <scope>NUCLEOTIDE SEQUENCE [LARGE SCALE GENOMIC DNA]</scope>
    <source>
        <strain evidence="1 2">93-53</strain>
    </source>
</reference>
<dbReference type="GeneID" id="63824089"/>
<keyword evidence="2" id="KW-1185">Reference proteome</keyword>